<organism evidence="10">
    <name type="scientific">Xenopsylla cheopis</name>
    <name type="common">Oriental rat flea</name>
    <name type="synonym">Pulex cheopis</name>
    <dbReference type="NCBI Taxonomy" id="163159"/>
    <lineage>
        <taxon>Eukaryota</taxon>
        <taxon>Metazoa</taxon>
        <taxon>Ecdysozoa</taxon>
        <taxon>Arthropoda</taxon>
        <taxon>Hexapoda</taxon>
        <taxon>Insecta</taxon>
        <taxon>Pterygota</taxon>
        <taxon>Neoptera</taxon>
        <taxon>Endopterygota</taxon>
        <taxon>Siphonaptera</taxon>
        <taxon>Pulicidae</taxon>
        <taxon>Xenopsyllinae</taxon>
        <taxon>Xenopsylla</taxon>
    </lineage>
</organism>
<evidence type="ECO:0000256" key="8">
    <source>
        <dbReference type="SAM" id="Phobius"/>
    </source>
</evidence>
<evidence type="ECO:0000313" key="10">
    <source>
        <dbReference type="EMBL" id="NOV50144.1"/>
    </source>
</evidence>
<dbReference type="Pfam" id="PF01490">
    <property type="entry name" value="Aa_trans"/>
    <property type="match status" value="1"/>
</dbReference>
<dbReference type="GO" id="GO:0016020">
    <property type="term" value="C:membrane"/>
    <property type="evidence" value="ECO:0007669"/>
    <property type="project" value="UniProtKB-SubCell"/>
</dbReference>
<feature type="transmembrane region" description="Helical" evidence="8">
    <location>
        <begin position="123"/>
        <end position="143"/>
    </location>
</feature>
<accession>A0A6M2DVZ8</accession>
<keyword evidence="5 8" id="KW-1133">Transmembrane helix</keyword>
<dbReference type="PANTHER" id="PTHR22950">
    <property type="entry name" value="AMINO ACID TRANSPORTER"/>
    <property type="match status" value="1"/>
</dbReference>
<feature type="transmembrane region" description="Helical" evidence="8">
    <location>
        <begin position="249"/>
        <end position="273"/>
    </location>
</feature>
<feature type="transmembrane region" description="Helical" evidence="8">
    <location>
        <begin position="204"/>
        <end position="229"/>
    </location>
</feature>
<reference evidence="10" key="1">
    <citation type="submission" date="2020-03" db="EMBL/GenBank/DDBJ databases">
        <title>Transcriptomic Profiling of the Digestive Tract of the Rat Flea, Xenopsylla cheopis, Following Blood Feeding and Infection with Yersinia pestis.</title>
        <authorList>
            <person name="Bland D.M."/>
            <person name="Martens C.A."/>
            <person name="Virtaneva K."/>
            <person name="Kanakabandi K."/>
            <person name="Long D."/>
            <person name="Rosenke R."/>
            <person name="Saturday G.A."/>
            <person name="Hoyt F.H."/>
            <person name="Bruno D.P."/>
            <person name="Ribeiro J.M.C."/>
            <person name="Hinnebusch J."/>
        </authorList>
    </citation>
    <scope>NUCLEOTIDE SEQUENCE</scope>
</reference>
<feature type="transmembrane region" description="Helical" evidence="8">
    <location>
        <begin position="57"/>
        <end position="78"/>
    </location>
</feature>
<name>A0A6M2DVZ8_XENCH</name>
<feature type="transmembrane region" description="Helical" evidence="8">
    <location>
        <begin position="350"/>
        <end position="373"/>
    </location>
</feature>
<feature type="domain" description="Amino acid transporter transmembrane" evidence="9">
    <location>
        <begin position="1"/>
        <end position="369"/>
    </location>
</feature>
<evidence type="ECO:0000256" key="7">
    <source>
        <dbReference type="SAM" id="Coils"/>
    </source>
</evidence>
<dbReference type="EMBL" id="GIIL01006418">
    <property type="protein sequence ID" value="NOV50144.1"/>
    <property type="molecule type" value="Transcribed_RNA"/>
</dbReference>
<keyword evidence="2" id="KW-0813">Transport</keyword>
<evidence type="ECO:0000256" key="2">
    <source>
        <dbReference type="ARBA" id="ARBA00022448"/>
    </source>
</evidence>
<feature type="transmembrane region" description="Helical" evidence="8">
    <location>
        <begin position="98"/>
        <end position="116"/>
    </location>
</feature>
<feature type="transmembrane region" description="Helical" evidence="8">
    <location>
        <begin position="12"/>
        <end position="36"/>
    </location>
</feature>
<dbReference type="GO" id="GO:0015179">
    <property type="term" value="F:L-amino acid transmembrane transporter activity"/>
    <property type="evidence" value="ECO:0007669"/>
    <property type="project" value="TreeGrafter"/>
</dbReference>
<evidence type="ECO:0000256" key="1">
    <source>
        <dbReference type="ARBA" id="ARBA00004141"/>
    </source>
</evidence>
<feature type="coiled-coil region" evidence="7">
    <location>
        <begin position="622"/>
        <end position="649"/>
    </location>
</feature>
<proteinExistence type="predicted"/>
<dbReference type="PANTHER" id="PTHR22950:SF646">
    <property type="entry name" value="SODIUM-COUPLED NEUTRAL AMINO ACID TRANSPORTER 10-RELATED"/>
    <property type="match status" value="1"/>
</dbReference>
<keyword evidence="3 8" id="KW-0812">Transmembrane</keyword>
<dbReference type="AlphaFoldDB" id="A0A6M2DVZ8"/>
<evidence type="ECO:0000256" key="3">
    <source>
        <dbReference type="ARBA" id="ARBA00022692"/>
    </source>
</evidence>
<evidence type="ECO:0000259" key="9">
    <source>
        <dbReference type="Pfam" id="PF01490"/>
    </source>
</evidence>
<keyword evidence="4" id="KW-0029">Amino-acid transport</keyword>
<feature type="transmembrane region" description="Helical" evidence="8">
    <location>
        <begin position="317"/>
        <end position="338"/>
    </location>
</feature>
<keyword evidence="6 8" id="KW-0472">Membrane</keyword>
<feature type="transmembrane region" description="Helical" evidence="8">
    <location>
        <begin position="293"/>
        <end position="311"/>
    </location>
</feature>
<dbReference type="InterPro" id="IPR013057">
    <property type="entry name" value="AA_transpt_TM"/>
</dbReference>
<comment type="subcellular location">
    <subcellularLocation>
        <location evidence="1">Membrane</location>
        <topology evidence="1">Multi-pass membrane protein</topology>
    </subcellularLocation>
</comment>
<evidence type="ECO:0000256" key="6">
    <source>
        <dbReference type="ARBA" id="ARBA00023136"/>
    </source>
</evidence>
<keyword evidence="7" id="KW-0175">Coiled coil</keyword>
<evidence type="ECO:0000256" key="5">
    <source>
        <dbReference type="ARBA" id="ARBA00022989"/>
    </source>
</evidence>
<feature type="transmembrane region" description="Helical" evidence="8">
    <location>
        <begin position="163"/>
        <end position="184"/>
    </location>
</feature>
<sequence length="800" mass="90180">MPFCFQKCGIILAIIMILLSSIISRLSCHFLLKASIYSRRKNFEFLAFHALGSTGKLLVELGIIGFLMGTVIAFFVVVGDLGPEIIAKALNIESSQSLRSWLLIFITIGCVIPLGLLRNVDSLASICTITIGFYICLVLKVMLESTKHISDSDWIDKVELWNPSGILQCLPIFSMALFCQTQIFEIYSNMENASLEKMNLVVKWAINMCSLVYILVGSFGYIAFCHQHFGGNILLSFSPTPMSDIIKMGFVLSVAFSFPLVIFPCRSSLYSLLFRRVTSQHEVIPIVMPERRFRCLTIFIIAVGLAVAMAIPSIELVLGLVGSTMGVAVCVLLPAACYVKIVTKQNNERLLAQIVLVIGVLIMIFGTYANLYAMDEANSMVDSSIVKNEILIVPLDDEKVNVVEKSIDKISDVVVNSNEKVEKMIIPKKDLPKEHMIESPPLPVEKDELVQVINLVKDDPAIKQDIGKSLDDKSKQLEDSLKNKEKEPKKLDNKIPQEISDDAIKKEDHEIGLEKNNLQDSAKNTDFNVKSDLKISKDNQALENLNKEKTKVELVTEAIVIEKIKKEKQQLDDEFQRKVVQNSNLLANMNIKKEEPAVEKSEIKLKTDDLNAEPEKNNVKNKINVNEEIKMKEKAVVKAENEVKTKSKEITNDLDITKAVPIASHIKNNEKQKNSVPKLDEKVVKVNLTKNNQELPIPLLNNHTIQKNIAKEEKDKFIQREILQLDTTNERFKRDAYQEEKHENCEKNDKNVMNEMDSKILDDINILNPNNALKDSIFLDVLKPSVRDLKSIESKVSENK</sequence>
<evidence type="ECO:0000256" key="4">
    <source>
        <dbReference type="ARBA" id="ARBA00022970"/>
    </source>
</evidence>
<protein>
    <submittedName>
        <fullName evidence="10">Putative amino acid transporter protein</fullName>
    </submittedName>
</protein>